<dbReference type="STRING" id="67767.A0A0J7K1Q8"/>
<dbReference type="PRINTS" id="PR00080">
    <property type="entry name" value="SDRFAMILY"/>
</dbReference>
<keyword evidence="3" id="KW-1185">Reference proteome</keyword>
<dbReference type="FunFam" id="3.40.50.720:FF:000084">
    <property type="entry name" value="Short-chain dehydrogenase reductase"/>
    <property type="match status" value="1"/>
</dbReference>
<dbReference type="Proteomes" id="UP000036403">
    <property type="component" value="Unassembled WGS sequence"/>
</dbReference>
<sequence>MISSRKESNVKNAVEELRSEGLQVSGVVCHVGKAEDRKNLIEKTEAEFGGLDILVSNAALNPADGQMFNNTEEVWDKIFDVNVKSTFLLMKESLPLLKRNKSFSPSIITISSIAAYLYYKSLGIYSISKTALLSLTKVSAMELAHYGIRVNCIAPGIIKTKFSTQLYDTQEAYDYSMSFISMKRFGMSEEVASVAAFLASDDASYITGETIVASGGTSSRL</sequence>
<evidence type="ECO:0000313" key="2">
    <source>
        <dbReference type="EMBL" id="KMQ84262.1"/>
    </source>
</evidence>
<dbReference type="InterPro" id="IPR002347">
    <property type="entry name" value="SDR_fam"/>
</dbReference>
<dbReference type="Pfam" id="PF13561">
    <property type="entry name" value="adh_short_C2"/>
    <property type="match status" value="1"/>
</dbReference>
<comment type="similarity">
    <text evidence="1">Belongs to the short-chain dehydrogenases/reductases (SDR) family.</text>
</comment>
<reference evidence="2 3" key="1">
    <citation type="submission" date="2015-04" db="EMBL/GenBank/DDBJ databases">
        <title>Lasius niger genome sequencing.</title>
        <authorList>
            <person name="Konorov E.A."/>
            <person name="Nikitin M.A."/>
            <person name="Kirill M.V."/>
            <person name="Chang P."/>
        </authorList>
    </citation>
    <scope>NUCLEOTIDE SEQUENCE [LARGE SCALE GENOMIC DNA]</scope>
    <source>
        <tissue evidence="2">Whole</tissue>
    </source>
</reference>
<organism evidence="2 3">
    <name type="scientific">Lasius niger</name>
    <name type="common">Black garden ant</name>
    <dbReference type="NCBI Taxonomy" id="67767"/>
    <lineage>
        <taxon>Eukaryota</taxon>
        <taxon>Metazoa</taxon>
        <taxon>Ecdysozoa</taxon>
        <taxon>Arthropoda</taxon>
        <taxon>Hexapoda</taxon>
        <taxon>Insecta</taxon>
        <taxon>Pterygota</taxon>
        <taxon>Neoptera</taxon>
        <taxon>Endopterygota</taxon>
        <taxon>Hymenoptera</taxon>
        <taxon>Apocrita</taxon>
        <taxon>Aculeata</taxon>
        <taxon>Formicoidea</taxon>
        <taxon>Formicidae</taxon>
        <taxon>Formicinae</taxon>
        <taxon>Lasius</taxon>
        <taxon>Lasius</taxon>
    </lineage>
</organism>
<dbReference type="PANTHER" id="PTHR43943:SF2">
    <property type="entry name" value="DEHYDROGENASE_REDUCTASE 4"/>
    <property type="match status" value="1"/>
</dbReference>
<dbReference type="PaxDb" id="67767-A0A0J7K1Q8"/>
<proteinExistence type="inferred from homology"/>
<dbReference type="InterPro" id="IPR036291">
    <property type="entry name" value="NAD(P)-bd_dom_sf"/>
</dbReference>
<comment type="caution">
    <text evidence="2">The sequence shown here is derived from an EMBL/GenBank/DDBJ whole genome shotgun (WGS) entry which is preliminary data.</text>
</comment>
<dbReference type="EMBL" id="LBMM01016934">
    <property type="protein sequence ID" value="KMQ84262.1"/>
    <property type="molecule type" value="Genomic_DNA"/>
</dbReference>
<name>A0A0J7K1Q8_LASNI</name>
<dbReference type="Gene3D" id="3.40.50.720">
    <property type="entry name" value="NAD(P)-binding Rossmann-like Domain"/>
    <property type="match status" value="1"/>
</dbReference>
<protein>
    <submittedName>
        <fullName evidence="2">Dehydrogenase reductase sdr family member 4</fullName>
    </submittedName>
</protein>
<dbReference type="PRINTS" id="PR00081">
    <property type="entry name" value="GDHRDH"/>
</dbReference>
<evidence type="ECO:0000256" key="1">
    <source>
        <dbReference type="ARBA" id="ARBA00006484"/>
    </source>
</evidence>
<evidence type="ECO:0000313" key="3">
    <source>
        <dbReference type="Proteomes" id="UP000036403"/>
    </source>
</evidence>
<dbReference type="SUPFAM" id="SSF51735">
    <property type="entry name" value="NAD(P)-binding Rossmann-fold domains"/>
    <property type="match status" value="1"/>
</dbReference>
<dbReference type="PANTHER" id="PTHR43943">
    <property type="entry name" value="DEHYDROGENASE/REDUCTASE (SDR FAMILY) MEMBER 4"/>
    <property type="match status" value="1"/>
</dbReference>
<dbReference type="GO" id="GO:0004090">
    <property type="term" value="F:carbonyl reductase (NADPH) activity"/>
    <property type="evidence" value="ECO:0007669"/>
    <property type="project" value="TreeGrafter"/>
</dbReference>
<gene>
    <name evidence="2" type="ORF">RF55_18083</name>
</gene>
<dbReference type="AlphaFoldDB" id="A0A0J7K1Q8"/>
<dbReference type="OrthoDB" id="1669814at2759"/>
<accession>A0A0J7K1Q8</accession>